<protein>
    <submittedName>
        <fullName evidence="1">Uncharacterized protein</fullName>
    </submittedName>
</protein>
<evidence type="ECO:0000313" key="1">
    <source>
        <dbReference type="EMBL" id="GAF78750.1"/>
    </source>
</evidence>
<accession>X0TRJ0</accession>
<sequence length="29" mass="3324">VRFVSGLYADPVWFDDFPTTVFTRLDMGA</sequence>
<dbReference type="AlphaFoldDB" id="X0TRJ0"/>
<gene>
    <name evidence="1" type="ORF">S01H1_03599</name>
</gene>
<comment type="caution">
    <text evidence="1">The sequence shown here is derived from an EMBL/GenBank/DDBJ whole genome shotgun (WGS) entry which is preliminary data.</text>
</comment>
<proteinExistence type="predicted"/>
<dbReference type="EMBL" id="BARS01001948">
    <property type="protein sequence ID" value="GAF78750.1"/>
    <property type="molecule type" value="Genomic_DNA"/>
</dbReference>
<organism evidence="1">
    <name type="scientific">marine sediment metagenome</name>
    <dbReference type="NCBI Taxonomy" id="412755"/>
    <lineage>
        <taxon>unclassified sequences</taxon>
        <taxon>metagenomes</taxon>
        <taxon>ecological metagenomes</taxon>
    </lineage>
</organism>
<reference evidence="1" key="1">
    <citation type="journal article" date="2014" name="Front. Microbiol.">
        <title>High frequency of phylogenetically diverse reductive dehalogenase-homologous genes in deep subseafloor sedimentary metagenomes.</title>
        <authorList>
            <person name="Kawai M."/>
            <person name="Futagami T."/>
            <person name="Toyoda A."/>
            <person name="Takaki Y."/>
            <person name="Nishi S."/>
            <person name="Hori S."/>
            <person name="Arai W."/>
            <person name="Tsubouchi T."/>
            <person name="Morono Y."/>
            <person name="Uchiyama I."/>
            <person name="Ito T."/>
            <person name="Fujiyama A."/>
            <person name="Inagaki F."/>
            <person name="Takami H."/>
        </authorList>
    </citation>
    <scope>NUCLEOTIDE SEQUENCE</scope>
    <source>
        <strain evidence="1">Expedition CK06-06</strain>
    </source>
</reference>
<name>X0TRJ0_9ZZZZ</name>
<feature type="non-terminal residue" evidence="1">
    <location>
        <position position="1"/>
    </location>
</feature>